<dbReference type="EC" id="3.1.26.11" evidence="1"/>
<dbReference type="SUPFAM" id="SSF56281">
    <property type="entry name" value="Metallo-hydrolase/oxidoreductase"/>
    <property type="match status" value="1"/>
</dbReference>
<dbReference type="RefSeq" id="WP_211856944.1">
    <property type="nucleotide sequence ID" value="NZ_JAAGBB010000070.1"/>
</dbReference>
<accession>A0ABS5F8D9</accession>
<dbReference type="Gene3D" id="3.60.15.10">
    <property type="entry name" value="Ribonuclease Z/Hydroxyacylglutathione hydrolase-like"/>
    <property type="match status" value="1"/>
</dbReference>
<proteinExistence type="predicted"/>
<keyword evidence="1" id="KW-0378">Hydrolase</keyword>
<gene>
    <name evidence="1" type="ORF">GXW71_31040</name>
</gene>
<sequence length="330" mass="35064">MTHRLVPALVNGRSGDPALLLDLPQQGRAMLFDAGDLAALDGRALLRVTHLFLSHAHMDHLIGFDRLLRVNVGRQARIAVFGPPGTITRIGHKLRGYEWDLVDRIVPVLSFEVFELHADDVLRGARFALQRGFEPEPLAEASASGGVLLDEPGIRVRAALLAHHGPVLGFRAEEGMQATVRAEVIAARGWRTGPWVTALKGAVLAGAAEVETPGGRMPLSKLRDVVVTAPGRAIGYVTDVADTPANRLAIAALVQDVELLFIEAPFLAAEAERALERGHLTARAAGEIARAAGVGAVEPFHFSPRHIAAEVLAEIAAAFSPPGPAAPRPS</sequence>
<comment type="caution">
    <text evidence="1">The sequence shown here is derived from an EMBL/GenBank/DDBJ whole genome shotgun (WGS) entry which is preliminary data.</text>
</comment>
<dbReference type="EMBL" id="JAAGBB010000070">
    <property type="protein sequence ID" value="MBR0668826.1"/>
    <property type="molecule type" value="Genomic_DNA"/>
</dbReference>
<keyword evidence="2" id="KW-1185">Reference proteome</keyword>
<dbReference type="GO" id="GO:0042781">
    <property type="term" value="F:3'-tRNA processing endoribonuclease activity"/>
    <property type="evidence" value="ECO:0007669"/>
    <property type="project" value="UniProtKB-EC"/>
</dbReference>
<organism evidence="1 2">
    <name type="scientific">Plastoroseomonas hellenica</name>
    <dbReference type="NCBI Taxonomy" id="2687306"/>
    <lineage>
        <taxon>Bacteria</taxon>
        <taxon>Pseudomonadati</taxon>
        <taxon>Pseudomonadota</taxon>
        <taxon>Alphaproteobacteria</taxon>
        <taxon>Acetobacterales</taxon>
        <taxon>Acetobacteraceae</taxon>
        <taxon>Plastoroseomonas</taxon>
    </lineage>
</organism>
<evidence type="ECO:0000313" key="2">
    <source>
        <dbReference type="Proteomes" id="UP001196870"/>
    </source>
</evidence>
<dbReference type="NCBIfam" id="NF002558">
    <property type="entry name" value="PRK02126.1"/>
    <property type="match status" value="1"/>
</dbReference>
<name>A0ABS5F8D9_9PROT</name>
<dbReference type="PANTHER" id="PTHR46018">
    <property type="entry name" value="ZINC PHOSPHODIESTERASE ELAC PROTEIN 1"/>
    <property type="match status" value="1"/>
</dbReference>
<evidence type="ECO:0000313" key="1">
    <source>
        <dbReference type="EMBL" id="MBR0668826.1"/>
    </source>
</evidence>
<dbReference type="Proteomes" id="UP001196870">
    <property type="component" value="Unassembled WGS sequence"/>
</dbReference>
<reference evidence="2" key="1">
    <citation type="journal article" date="2021" name="Syst. Appl. Microbiol.">
        <title>Roseomonas hellenica sp. nov., isolated from roots of wild-growing Alkanna tinctoria.</title>
        <authorList>
            <person name="Rat A."/>
            <person name="Naranjo H.D."/>
            <person name="Lebbe L."/>
            <person name="Cnockaert M."/>
            <person name="Krigas N."/>
            <person name="Grigoriadou K."/>
            <person name="Maloupa E."/>
            <person name="Willems A."/>
        </authorList>
    </citation>
    <scope>NUCLEOTIDE SEQUENCE [LARGE SCALE GENOMIC DNA]</scope>
    <source>
        <strain evidence="2">LMG 31523</strain>
    </source>
</reference>
<dbReference type="InterPro" id="IPR036866">
    <property type="entry name" value="RibonucZ/Hydroxyglut_hydro"/>
</dbReference>
<dbReference type="PANTHER" id="PTHR46018:SF7">
    <property type="entry name" value="RIBONUCLEASE Z"/>
    <property type="match status" value="1"/>
</dbReference>
<protein>
    <submittedName>
        <fullName evidence="1">Ribonuclease Z</fullName>
        <ecNumber evidence="1">3.1.26.11</ecNumber>
    </submittedName>
</protein>